<evidence type="ECO:0000256" key="6">
    <source>
        <dbReference type="SAM" id="Phobius"/>
    </source>
</evidence>
<keyword evidence="3 6" id="KW-0812">Transmembrane</keyword>
<dbReference type="KEGG" id="nwl:NWFMUON74_49760"/>
<keyword evidence="5 6" id="KW-0472">Membrane</keyword>
<keyword evidence="4 6" id="KW-1133">Transmembrane helix</keyword>
<comment type="subcellular location">
    <subcellularLocation>
        <location evidence="1">Cell membrane</location>
        <topology evidence="1">Multi-pass membrane protein</topology>
    </subcellularLocation>
</comment>
<evidence type="ECO:0000259" key="7">
    <source>
        <dbReference type="Pfam" id="PF09924"/>
    </source>
</evidence>
<evidence type="ECO:0000313" key="8">
    <source>
        <dbReference type="EMBL" id="BCK57204.1"/>
    </source>
</evidence>
<evidence type="ECO:0000256" key="5">
    <source>
        <dbReference type="ARBA" id="ARBA00023136"/>
    </source>
</evidence>
<dbReference type="AlphaFoldDB" id="A0A7G1KVP5"/>
<reference evidence="8 9" key="1">
    <citation type="submission" date="2020-08" db="EMBL/GenBank/DDBJ databases">
        <title>Genome Sequencing of Nocardia wallacei strain FMUON74 and assembly.</title>
        <authorList>
            <person name="Toyokawa M."/>
            <person name="Uesaka K."/>
        </authorList>
    </citation>
    <scope>NUCLEOTIDE SEQUENCE [LARGE SCALE GENOMIC DNA]</scope>
    <source>
        <strain evidence="8 9">FMUON74</strain>
    </source>
</reference>
<dbReference type="Proteomes" id="UP000516173">
    <property type="component" value="Chromosome"/>
</dbReference>
<evidence type="ECO:0000256" key="4">
    <source>
        <dbReference type="ARBA" id="ARBA00022989"/>
    </source>
</evidence>
<feature type="transmembrane region" description="Helical" evidence="6">
    <location>
        <begin position="164"/>
        <end position="180"/>
    </location>
</feature>
<keyword evidence="9" id="KW-1185">Reference proteome</keyword>
<dbReference type="PANTHER" id="PTHR34697:SF2">
    <property type="entry name" value="PHOSPHATIDYLGLYCEROL LYSYLTRANSFERASE"/>
    <property type="match status" value="1"/>
</dbReference>
<dbReference type="EMBL" id="AP023396">
    <property type="protein sequence ID" value="BCK57204.1"/>
    <property type="molecule type" value="Genomic_DNA"/>
</dbReference>
<dbReference type="InterPro" id="IPR024320">
    <property type="entry name" value="LPG_synthase_C"/>
</dbReference>
<evidence type="ECO:0000313" key="9">
    <source>
        <dbReference type="Proteomes" id="UP000516173"/>
    </source>
</evidence>
<dbReference type="Pfam" id="PF09924">
    <property type="entry name" value="LPG_synthase_C"/>
    <property type="match status" value="1"/>
</dbReference>
<proteinExistence type="predicted"/>
<name>A0A7G1KVP5_9NOCA</name>
<sequence>MIRVDADPGECLAGETVSLWVSSRSALPTGTFVLHACGAGRDQREDGHDEDVRGRVAGGSDVPELNSAVAGYRKTYRDAALSPTRAVRVPLIVVLVLVGVVLVYAADRASREGVDHGWFVAVSLSGLFVARGLHLRRPLTLPHFTVAVLVLGVSNIAYHNGHPGVGFVCLASTGFILMLPQNSRPQPDQQYRVAALVDRTVGDPLAPFALHSAKSYFFNANSTAAVGYRARFGIAVVAGDPVGNRADFPALISEFSEFAMSHGWRIAVLGASPELTELWRGRAVDHHGLRAIPIGRDVVIDVEHFDMVGRKFRNLRQAVSRTRNFGVSTEIVKEIEIGAPLRSTLLDIVDEWGKGHQTRGFSMILDHLLDGRHPGMLLVIARDADGRVVGFQRYGESNGGTELSLDVPWRRKDAPNGLDERMIVDLVDYGRDKGVQRISLAFAAFPELFAEKERTRSRQAVYVAARTLDPLIRLESLYRFLRKFNSFGDDRFVLIRWREIVFTAAALLTLEFVPHRKQD</sequence>
<dbReference type="PANTHER" id="PTHR34697">
    <property type="entry name" value="PHOSPHATIDYLGLYCEROL LYSYLTRANSFERASE"/>
    <property type="match status" value="1"/>
</dbReference>
<organism evidence="8 9">
    <name type="scientific">Nocardia wallacei</name>
    <dbReference type="NCBI Taxonomy" id="480035"/>
    <lineage>
        <taxon>Bacteria</taxon>
        <taxon>Bacillati</taxon>
        <taxon>Actinomycetota</taxon>
        <taxon>Actinomycetes</taxon>
        <taxon>Mycobacteriales</taxon>
        <taxon>Nocardiaceae</taxon>
        <taxon>Nocardia</taxon>
    </lineage>
</organism>
<protein>
    <recommendedName>
        <fullName evidence="7">Phosphatidylglycerol lysyltransferase C-terminal domain-containing protein</fullName>
    </recommendedName>
</protein>
<dbReference type="InterPro" id="IPR051211">
    <property type="entry name" value="PG_lysyltransferase"/>
</dbReference>
<evidence type="ECO:0000256" key="3">
    <source>
        <dbReference type="ARBA" id="ARBA00022692"/>
    </source>
</evidence>
<accession>A0A7G1KVP5</accession>
<gene>
    <name evidence="8" type="ORF">NWFMUON74_49760</name>
</gene>
<feature type="transmembrane region" description="Helical" evidence="6">
    <location>
        <begin position="117"/>
        <end position="134"/>
    </location>
</feature>
<feature type="transmembrane region" description="Helical" evidence="6">
    <location>
        <begin position="86"/>
        <end position="105"/>
    </location>
</feature>
<dbReference type="GO" id="GO:0055091">
    <property type="term" value="P:phospholipid homeostasis"/>
    <property type="evidence" value="ECO:0007669"/>
    <property type="project" value="TreeGrafter"/>
</dbReference>
<evidence type="ECO:0000256" key="1">
    <source>
        <dbReference type="ARBA" id="ARBA00004651"/>
    </source>
</evidence>
<dbReference type="GO" id="GO:0016755">
    <property type="term" value="F:aminoacyltransferase activity"/>
    <property type="evidence" value="ECO:0007669"/>
    <property type="project" value="TreeGrafter"/>
</dbReference>
<feature type="domain" description="Phosphatidylglycerol lysyltransferase C-terminal" evidence="7">
    <location>
        <begin position="196"/>
        <end position="485"/>
    </location>
</feature>
<evidence type="ECO:0000256" key="2">
    <source>
        <dbReference type="ARBA" id="ARBA00022475"/>
    </source>
</evidence>
<keyword evidence="2" id="KW-1003">Cell membrane</keyword>
<dbReference type="GO" id="GO:0005886">
    <property type="term" value="C:plasma membrane"/>
    <property type="evidence" value="ECO:0007669"/>
    <property type="project" value="UniProtKB-SubCell"/>
</dbReference>